<dbReference type="AlphaFoldDB" id="A0A4R6TPJ1"/>
<accession>A0A4R6TPJ1</accession>
<gene>
    <name evidence="2" type="ORF">DFQ07_0547</name>
</gene>
<dbReference type="Proteomes" id="UP000295390">
    <property type="component" value="Unassembled WGS sequence"/>
</dbReference>
<evidence type="ECO:0000313" key="2">
    <source>
        <dbReference type="EMBL" id="TDQ30209.1"/>
    </source>
</evidence>
<dbReference type="SMART" id="SM01235">
    <property type="entry name" value="Haem_bd"/>
    <property type="match status" value="1"/>
</dbReference>
<dbReference type="Pfam" id="PF14376">
    <property type="entry name" value="Haem_bd"/>
    <property type="match status" value="1"/>
</dbReference>
<evidence type="ECO:0000313" key="3">
    <source>
        <dbReference type="Proteomes" id="UP000295390"/>
    </source>
</evidence>
<organism evidence="2 3">
    <name type="scientific">Tenacibaculum caenipelagi</name>
    <dbReference type="NCBI Taxonomy" id="1325435"/>
    <lineage>
        <taxon>Bacteria</taxon>
        <taxon>Pseudomonadati</taxon>
        <taxon>Bacteroidota</taxon>
        <taxon>Flavobacteriia</taxon>
        <taxon>Flavobacteriales</taxon>
        <taxon>Flavobacteriaceae</taxon>
        <taxon>Tenacibaculum</taxon>
    </lineage>
</organism>
<dbReference type="OrthoDB" id="196738at2"/>
<sequence>MGILKKIIGLLLVLLVILQFFQPEKNESEVTTLEPFIAEVNPSKEVHQILKTACFDCHTNTTNYPWYSSVTPVNYWMANHVSEGKEELNFSDWASYSLKKKKHKMKEVWEEVEKKKMLLNSYTWTHTNAKLTQEQIQQVVDWAKEVQSKYEQQLAN</sequence>
<dbReference type="InterPro" id="IPR025992">
    <property type="entry name" value="Haem-bd"/>
</dbReference>
<dbReference type="EMBL" id="SNYH01000001">
    <property type="protein sequence ID" value="TDQ30209.1"/>
    <property type="molecule type" value="Genomic_DNA"/>
</dbReference>
<reference evidence="2 3" key="1">
    <citation type="submission" date="2019-03" db="EMBL/GenBank/DDBJ databases">
        <title>Genomic Encyclopedia of Type Strains, Phase III (KMG-III): the genomes of soil and plant-associated and newly described type strains.</title>
        <authorList>
            <person name="Whitman W."/>
        </authorList>
    </citation>
    <scope>NUCLEOTIDE SEQUENCE [LARGE SCALE GENOMIC DNA]</scope>
    <source>
        <strain evidence="2 3">CECT 8283</strain>
    </source>
</reference>
<protein>
    <submittedName>
        <fullName evidence="2">Heme-binding protein</fullName>
    </submittedName>
</protein>
<keyword evidence="3" id="KW-1185">Reference proteome</keyword>
<dbReference type="RefSeq" id="WP_133534727.1">
    <property type="nucleotide sequence ID" value="NZ_SNYH01000001.1"/>
</dbReference>
<comment type="caution">
    <text evidence="2">The sequence shown here is derived from an EMBL/GenBank/DDBJ whole genome shotgun (WGS) entry which is preliminary data.</text>
</comment>
<proteinExistence type="predicted"/>
<name>A0A4R6TPJ1_9FLAO</name>
<feature type="domain" description="Haem-binding" evidence="1">
    <location>
        <begin position="12"/>
        <end position="147"/>
    </location>
</feature>
<evidence type="ECO:0000259" key="1">
    <source>
        <dbReference type="SMART" id="SM01235"/>
    </source>
</evidence>